<dbReference type="AlphaFoldDB" id="A0A8H7UB07"/>
<dbReference type="Proteomes" id="UP000654370">
    <property type="component" value="Unassembled WGS sequence"/>
</dbReference>
<evidence type="ECO:0000313" key="2">
    <source>
        <dbReference type="Proteomes" id="UP000654370"/>
    </source>
</evidence>
<keyword evidence="2" id="KW-1185">Reference proteome</keyword>
<reference evidence="1" key="1">
    <citation type="submission" date="2020-12" db="EMBL/GenBank/DDBJ databases">
        <title>Metabolic potential, ecology and presence of endohyphal bacteria is reflected in genomic diversity of Mucoromycotina.</title>
        <authorList>
            <person name="Muszewska A."/>
            <person name="Okrasinska A."/>
            <person name="Steczkiewicz K."/>
            <person name="Drgas O."/>
            <person name="Orlowska M."/>
            <person name="Perlinska-Lenart U."/>
            <person name="Aleksandrzak-Piekarczyk T."/>
            <person name="Szatraj K."/>
            <person name="Zielenkiewicz U."/>
            <person name="Pilsyk S."/>
            <person name="Malc E."/>
            <person name="Mieczkowski P."/>
            <person name="Kruszewska J.S."/>
            <person name="Biernat P."/>
            <person name="Pawlowska J."/>
        </authorList>
    </citation>
    <scope>NUCLEOTIDE SEQUENCE</scope>
    <source>
        <strain evidence="1">WA0000067209</strain>
    </source>
</reference>
<sequence>MSSLKVIFNKMPPEAQQHYSEIIQTLISFGIYTVQDLQQCSNDADFCKRTNIPHNVLCQLQQHISYEVSACLQKSAADLWEQEQCSSLGIALSTGNPLLDQALSSKLGSDNITEIYGLEPIEKLEICLNMLLSMEETDREILVYYVDMGNRFDAYQLQELYLSPKYQSYRERGIVYQPVGSVIENNMANPAIVP</sequence>
<name>A0A8H7UB07_MORIS</name>
<comment type="caution">
    <text evidence="1">The sequence shown here is derived from an EMBL/GenBank/DDBJ whole genome shotgun (WGS) entry which is preliminary data.</text>
</comment>
<evidence type="ECO:0000313" key="1">
    <source>
        <dbReference type="EMBL" id="KAG2176255.1"/>
    </source>
</evidence>
<dbReference type="InterPro" id="IPR027417">
    <property type="entry name" value="P-loop_NTPase"/>
</dbReference>
<organism evidence="1 2">
    <name type="scientific">Mortierella isabellina</name>
    <name type="common">Filamentous fungus</name>
    <name type="synonym">Umbelopsis isabellina</name>
    <dbReference type="NCBI Taxonomy" id="91625"/>
    <lineage>
        <taxon>Eukaryota</taxon>
        <taxon>Fungi</taxon>
        <taxon>Fungi incertae sedis</taxon>
        <taxon>Mucoromycota</taxon>
        <taxon>Mucoromycotina</taxon>
        <taxon>Umbelopsidomycetes</taxon>
        <taxon>Umbelopsidales</taxon>
        <taxon>Umbelopsidaceae</taxon>
        <taxon>Umbelopsis</taxon>
    </lineage>
</organism>
<proteinExistence type="predicted"/>
<dbReference type="EMBL" id="JAEPQZ010000010">
    <property type="protein sequence ID" value="KAG2176255.1"/>
    <property type="molecule type" value="Genomic_DNA"/>
</dbReference>
<accession>A0A8H7UB07</accession>
<dbReference type="Gene3D" id="3.40.50.300">
    <property type="entry name" value="P-loop containing nucleotide triphosphate hydrolases"/>
    <property type="match status" value="1"/>
</dbReference>
<protein>
    <submittedName>
        <fullName evidence="1">Uncharacterized protein</fullName>
    </submittedName>
</protein>
<gene>
    <name evidence="1" type="ORF">INT43_005489</name>
</gene>